<comment type="caution">
    <text evidence="1">The sequence shown here is derived from an EMBL/GenBank/DDBJ whole genome shotgun (WGS) entry which is preliminary data.</text>
</comment>
<evidence type="ECO:0000313" key="1">
    <source>
        <dbReference type="EMBL" id="CAG8744063.1"/>
    </source>
</evidence>
<dbReference type="OrthoDB" id="2438457at2759"/>
<gene>
    <name evidence="1" type="ORF">DERYTH_LOCUS16268</name>
</gene>
<protein>
    <submittedName>
        <fullName evidence="1">26647_t:CDS:1</fullName>
    </submittedName>
</protein>
<keyword evidence="2" id="KW-1185">Reference proteome</keyword>
<dbReference type="AlphaFoldDB" id="A0A9N9INP5"/>
<proteinExistence type="predicted"/>
<dbReference type="EMBL" id="CAJVPY010014004">
    <property type="protein sequence ID" value="CAG8744063.1"/>
    <property type="molecule type" value="Genomic_DNA"/>
</dbReference>
<dbReference type="Proteomes" id="UP000789405">
    <property type="component" value="Unassembled WGS sequence"/>
</dbReference>
<feature type="non-terminal residue" evidence="1">
    <location>
        <position position="1"/>
    </location>
</feature>
<evidence type="ECO:0000313" key="2">
    <source>
        <dbReference type="Proteomes" id="UP000789405"/>
    </source>
</evidence>
<name>A0A9N9INP5_9GLOM</name>
<accession>A0A9N9INP5</accession>
<organism evidence="1 2">
    <name type="scientific">Dentiscutata erythropus</name>
    <dbReference type="NCBI Taxonomy" id="1348616"/>
    <lineage>
        <taxon>Eukaryota</taxon>
        <taxon>Fungi</taxon>
        <taxon>Fungi incertae sedis</taxon>
        <taxon>Mucoromycota</taxon>
        <taxon>Glomeromycotina</taxon>
        <taxon>Glomeromycetes</taxon>
        <taxon>Diversisporales</taxon>
        <taxon>Gigasporaceae</taxon>
        <taxon>Dentiscutata</taxon>
    </lineage>
</organism>
<sequence length="104" mass="12024">LSEKESNNSIIELDLMPIACHKNKVYCKCLLYAEKGYAGAWKNFSNCNRASTNFLSFEDSKNNYSNHSEYEDFFNCNNSLNDFLDSEISNNSYSDYSQNDKKIL</sequence>
<reference evidence="1" key="1">
    <citation type="submission" date="2021-06" db="EMBL/GenBank/DDBJ databases">
        <authorList>
            <person name="Kallberg Y."/>
            <person name="Tangrot J."/>
            <person name="Rosling A."/>
        </authorList>
    </citation>
    <scope>NUCLEOTIDE SEQUENCE</scope>
    <source>
        <strain evidence="1">MA453B</strain>
    </source>
</reference>